<dbReference type="AlphaFoldDB" id="A0A1S4ACV5"/>
<evidence type="ECO:0000313" key="2">
    <source>
        <dbReference type="Proteomes" id="UP000790787"/>
    </source>
</evidence>
<dbReference type="RefSeq" id="XP_016474441.1">
    <property type="nucleotide sequence ID" value="XM_016618955.1"/>
</dbReference>
<dbReference type="RefSeq" id="XP_016474441.1">
    <property type="nucleotide sequence ID" value="XM_016618955.2"/>
</dbReference>
<dbReference type="PANTHER" id="PTHR31354:SF9">
    <property type="entry name" value="INOSITOL-1,4,5-TRISPHOSPHATE 5-PHOSPHATASE"/>
    <property type="match status" value="1"/>
</dbReference>
<dbReference type="GeneID" id="107796200"/>
<proteinExistence type="predicted"/>
<organism evidence="2 3">
    <name type="scientific">Nicotiana tabacum</name>
    <name type="common">Common tobacco</name>
    <dbReference type="NCBI Taxonomy" id="4097"/>
    <lineage>
        <taxon>Eukaryota</taxon>
        <taxon>Viridiplantae</taxon>
        <taxon>Streptophyta</taxon>
        <taxon>Embryophyta</taxon>
        <taxon>Tracheophyta</taxon>
        <taxon>Spermatophyta</taxon>
        <taxon>Magnoliopsida</taxon>
        <taxon>eudicotyledons</taxon>
        <taxon>Gunneridae</taxon>
        <taxon>Pentapetalae</taxon>
        <taxon>asterids</taxon>
        <taxon>lamiids</taxon>
        <taxon>Solanales</taxon>
        <taxon>Solanaceae</taxon>
        <taxon>Nicotianoideae</taxon>
        <taxon>Nicotianeae</taxon>
        <taxon>Nicotiana</taxon>
    </lineage>
</organism>
<dbReference type="PANTHER" id="PTHR31354">
    <property type="entry name" value="OS01G0793500 PROTEIN"/>
    <property type="match status" value="1"/>
</dbReference>
<gene>
    <name evidence="3" type="primary">LOC107796200</name>
</gene>
<dbReference type="Gene3D" id="3.90.1720.10">
    <property type="entry name" value="endopeptidase domain like (from Nostoc punctiforme)"/>
    <property type="match status" value="1"/>
</dbReference>
<sequence length="501" mass="57176">MAVNLRNHSLLITFLFLFHFLPWRQIHGLKSPFNPKDILPLLPRQVSWPILNSLHGAVDLLPAFVGAASIAENNTLEWKGACFYKNTAWLELHNKSQSQFGGGTLHIKVSNAHSWTCMDLYIFATPYHVTWDYYFLSREHTLEIKEWKSEAELEYVKYKGISIFLLQAGMLGTLSALWDFLPLFTNTGWGEKSNIGFLKKHMGASFEVRPQPWVTNLTTDDIHSGDFLAISKIKGTWGGFETMEKWATGAYAGHTAVCLRDAEGKLWVGESGHDNDQGEDVIAILPWDEWWEFELTKDNTNPHIALLPLHPDLRAKFNETAAWEYAKSMAGKPYGYHNLIFSWIDTIDGNYPSPLDAHLIASVMTVFNQLKPAYASNLWNEALNKRLGTQDDWVYSDGKSASCVAYIMEMYKEGGLFGELASSIQVTEFTIKDAYTLKFFENNSSRLPKWCNADDTVKLPFCQIRGKYRMELPGYNTMDPYPHMNERCPSMPPKYYRPQGC</sequence>
<accession>A0A1S4ACV5</accession>
<keyword evidence="2" id="KW-1185">Reference proteome</keyword>
<feature type="signal peptide" evidence="1">
    <location>
        <begin position="1"/>
        <end position="28"/>
    </location>
</feature>
<name>A0A1S4ACV5_TOBAC</name>
<dbReference type="OrthoDB" id="1847654at2759"/>
<keyword evidence="1" id="KW-0732">Signal</keyword>
<evidence type="ECO:0000256" key="1">
    <source>
        <dbReference type="SAM" id="SignalP"/>
    </source>
</evidence>
<protein>
    <submittedName>
        <fullName evidence="3">Uncharacterized protein LOC107796200 isoform X2</fullName>
    </submittedName>
    <submittedName>
        <fullName evidence="3">Uncharacterized protein isoform X2</fullName>
    </submittedName>
</protein>
<dbReference type="Proteomes" id="UP000790787">
    <property type="component" value="Chromosome 10"/>
</dbReference>
<reference evidence="3" key="2">
    <citation type="submission" date="2025-08" db="UniProtKB">
        <authorList>
            <consortium name="RefSeq"/>
        </authorList>
    </citation>
    <scope>IDENTIFICATION</scope>
    <source>
        <tissue evidence="3">Leaf</tissue>
    </source>
</reference>
<evidence type="ECO:0000313" key="3">
    <source>
        <dbReference type="RefSeq" id="XP_016474441.1"/>
    </source>
</evidence>
<feature type="chain" id="PRO_5010380527" evidence="1">
    <location>
        <begin position="29"/>
        <end position="501"/>
    </location>
</feature>
<reference evidence="2" key="1">
    <citation type="journal article" date="2014" name="Nat. Commun.">
        <title>The tobacco genome sequence and its comparison with those of tomato and potato.</title>
        <authorList>
            <person name="Sierro N."/>
            <person name="Battey J.N."/>
            <person name="Ouadi S."/>
            <person name="Bakaher N."/>
            <person name="Bovet L."/>
            <person name="Willig A."/>
            <person name="Goepfert S."/>
            <person name="Peitsch M.C."/>
            <person name="Ivanov N.V."/>
        </authorList>
    </citation>
    <scope>NUCLEOTIDE SEQUENCE [LARGE SCALE GENOMIC DNA]</scope>
</reference>